<dbReference type="STRING" id="88431.ERS852423_00395"/>
<evidence type="ECO:0000313" key="3">
    <source>
        <dbReference type="Proteomes" id="UP000095485"/>
    </source>
</evidence>
<accession>A0A174SEQ4</accession>
<reference evidence="2 3" key="1">
    <citation type="submission" date="2015-09" db="EMBL/GenBank/DDBJ databases">
        <authorList>
            <consortium name="Pathogen Informatics"/>
        </authorList>
    </citation>
    <scope>NUCLEOTIDE SEQUENCE [LARGE SCALE GENOMIC DNA]</scope>
    <source>
        <strain evidence="2 3">2789STDY5834914</strain>
    </source>
</reference>
<protein>
    <submittedName>
        <fullName evidence="2">Domain of Uncharacterized Function (DUF1540)</fullName>
    </submittedName>
</protein>
<dbReference type="OrthoDB" id="9792226at2"/>
<dbReference type="InterPro" id="IPR011437">
    <property type="entry name" value="DUF1540"/>
</dbReference>
<sequence>MPDLRCTVQTCTHNQNYYCNLDSIVVGGNSAKKAAETSCDSFEERKGGSTYVDAYSDMEGKEASAKSSVDCKATDCMYNKECQCHAGKISVEGGNACHCDETECATFKCGCA</sequence>
<dbReference type="Pfam" id="PF07561">
    <property type="entry name" value="DUF1540"/>
    <property type="match status" value="2"/>
</dbReference>
<proteinExistence type="predicted"/>
<evidence type="ECO:0000313" key="2">
    <source>
        <dbReference type="EMBL" id="CUP96163.1"/>
    </source>
</evidence>
<feature type="domain" description="DUF1540" evidence="1">
    <location>
        <begin position="5"/>
        <end position="42"/>
    </location>
</feature>
<organism evidence="2 3">
    <name type="scientific">Dorea longicatena</name>
    <dbReference type="NCBI Taxonomy" id="88431"/>
    <lineage>
        <taxon>Bacteria</taxon>
        <taxon>Bacillati</taxon>
        <taxon>Bacillota</taxon>
        <taxon>Clostridia</taxon>
        <taxon>Lachnospirales</taxon>
        <taxon>Lachnospiraceae</taxon>
        <taxon>Dorea</taxon>
    </lineage>
</organism>
<dbReference type="RefSeq" id="WP_055284121.1">
    <property type="nucleotide sequence ID" value="NZ_CP100126.1"/>
</dbReference>
<evidence type="ECO:0000259" key="1">
    <source>
        <dbReference type="Pfam" id="PF07561"/>
    </source>
</evidence>
<dbReference type="EMBL" id="CZAY01000019">
    <property type="protein sequence ID" value="CUP96163.1"/>
    <property type="molecule type" value="Genomic_DNA"/>
</dbReference>
<dbReference type="Proteomes" id="UP000095485">
    <property type="component" value="Unassembled WGS sequence"/>
</dbReference>
<dbReference type="AlphaFoldDB" id="A0A174SEQ4"/>
<gene>
    <name evidence="2" type="ORF">ERS852526_02429</name>
</gene>
<dbReference type="GeneID" id="96229709"/>
<feature type="domain" description="DUF1540" evidence="1">
    <location>
        <begin position="69"/>
        <end position="107"/>
    </location>
</feature>
<name>A0A174SEQ4_9FIRM</name>